<dbReference type="Proteomes" id="UP000814176">
    <property type="component" value="Unassembled WGS sequence"/>
</dbReference>
<evidence type="ECO:0000313" key="6">
    <source>
        <dbReference type="EMBL" id="KAH9831754.1"/>
    </source>
</evidence>
<accession>A0ABQ8K4B1</accession>
<feature type="domain" description="MYND-type" evidence="5">
    <location>
        <begin position="396"/>
        <end position="439"/>
    </location>
</feature>
<sequence length="517" mass="58723">MSRLDDVAVLFTSCMKDPVRPKGCARLLCGCLHVLDGQSEDTRFALLERYNMPNYEDYEYIRRTYSEYLSACAAFLSLPLSTQDEEELNSSLRTCTCFRRDERNPGELLLWLHTFETAHEFALDDFIQALIRHLAGILNNAVKTKTVPGVAALRGLKRYRKKYAANPPWPVDKSQLIPHGIEQSMKGYAEAFRWCPLDRFHDGLLLVDKLLAICGRSVIAHLLQFLPEFPIRITGLSNALCQECEATRGTTVDFGVERSWMCTLVIIVDFCRTLLTLGETTSTDISLFVRVAAPYKGTNRSIGLLFVCDTILNHLPLIRESTTLFTEFYFNEFAMTFARFGAIFYSYNSPEDTTVYHDAILLLHEELADDYEDSSKAAWEGFVWISAIRRCCAPECPETFVTAQRTFARCAGCGVPRYCSRECQKLAWKHAVFPHKDVCTKLRVLKERTNLPKDRVLTQNEHMPFIDACNADDELAALAQECGRHLRNMMKARKESVPEAFEAFQAKLAKGADPATK</sequence>
<evidence type="ECO:0000259" key="5">
    <source>
        <dbReference type="PROSITE" id="PS50865"/>
    </source>
</evidence>
<reference evidence="6 7" key="1">
    <citation type="journal article" date="2021" name="Environ. Microbiol.">
        <title>Gene family expansions and transcriptome signatures uncover fungal adaptations to wood decay.</title>
        <authorList>
            <person name="Hage H."/>
            <person name="Miyauchi S."/>
            <person name="Viragh M."/>
            <person name="Drula E."/>
            <person name="Min B."/>
            <person name="Chaduli D."/>
            <person name="Navarro D."/>
            <person name="Favel A."/>
            <person name="Norest M."/>
            <person name="Lesage-Meessen L."/>
            <person name="Balint B."/>
            <person name="Merenyi Z."/>
            <person name="de Eugenio L."/>
            <person name="Morin E."/>
            <person name="Martinez A.T."/>
            <person name="Baldrian P."/>
            <person name="Stursova M."/>
            <person name="Martinez M.J."/>
            <person name="Novotny C."/>
            <person name="Magnuson J.K."/>
            <person name="Spatafora J.W."/>
            <person name="Maurice S."/>
            <person name="Pangilinan J."/>
            <person name="Andreopoulos W."/>
            <person name="LaButti K."/>
            <person name="Hundley H."/>
            <person name="Na H."/>
            <person name="Kuo A."/>
            <person name="Barry K."/>
            <person name="Lipzen A."/>
            <person name="Henrissat B."/>
            <person name="Riley R."/>
            <person name="Ahrendt S."/>
            <person name="Nagy L.G."/>
            <person name="Grigoriev I.V."/>
            <person name="Martin F."/>
            <person name="Rosso M.N."/>
        </authorList>
    </citation>
    <scope>NUCLEOTIDE SEQUENCE [LARGE SCALE GENOMIC DNA]</scope>
    <source>
        <strain evidence="6 7">CIRM-BRFM 1785</strain>
    </source>
</reference>
<dbReference type="GeneID" id="72005565"/>
<name>A0ABQ8K4B1_9APHY</name>
<keyword evidence="7" id="KW-1185">Reference proteome</keyword>
<dbReference type="Gene3D" id="6.10.140.2220">
    <property type="match status" value="1"/>
</dbReference>
<evidence type="ECO:0000256" key="4">
    <source>
        <dbReference type="PROSITE-ProRule" id="PRU00134"/>
    </source>
</evidence>
<dbReference type="RefSeq" id="XP_047774851.1">
    <property type="nucleotide sequence ID" value="XM_047924833.1"/>
</dbReference>
<keyword evidence="2 4" id="KW-0863">Zinc-finger</keyword>
<evidence type="ECO:0000256" key="3">
    <source>
        <dbReference type="ARBA" id="ARBA00022833"/>
    </source>
</evidence>
<dbReference type="Pfam" id="PF01753">
    <property type="entry name" value="zf-MYND"/>
    <property type="match status" value="1"/>
</dbReference>
<keyword evidence="3" id="KW-0862">Zinc</keyword>
<organism evidence="6 7">
    <name type="scientific">Rhodofomes roseus</name>
    <dbReference type="NCBI Taxonomy" id="34475"/>
    <lineage>
        <taxon>Eukaryota</taxon>
        <taxon>Fungi</taxon>
        <taxon>Dikarya</taxon>
        <taxon>Basidiomycota</taxon>
        <taxon>Agaricomycotina</taxon>
        <taxon>Agaricomycetes</taxon>
        <taxon>Polyporales</taxon>
        <taxon>Rhodofomes</taxon>
    </lineage>
</organism>
<gene>
    <name evidence="6" type="ORF">C8Q71DRAFT_780130</name>
</gene>
<dbReference type="EMBL" id="JADCUA010000024">
    <property type="protein sequence ID" value="KAH9831754.1"/>
    <property type="molecule type" value="Genomic_DNA"/>
</dbReference>
<evidence type="ECO:0000256" key="2">
    <source>
        <dbReference type="ARBA" id="ARBA00022771"/>
    </source>
</evidence>
<evidence type="ECO:0000256" key="1">
    <source>
        <dbReference type="ARBA" id="ARBA00022723"/>
    </source>
</evidence>
<comment type="caution">
    <text evidence="6">The sequence shown here is derived from an EMBL/GenBank/DDBJ whole genome shotgun (WGS) entry which is preliminary data.</text>
</comment>
<protein>
    <recommendedName>
        <fullName evidence="5">MYND-type domain-containing protein</fullName>
    </recommendedName>
</protein>
<evidence type="ECO:0000313" key="7">
    <source>
        <dbReference type="Proteomes" id="UP000814176"/>
    </source>
</evidence>
<dbReference type="InterPro" id="IPR002893">
    <property type="entry name" value="Znf_MYND"/>
</dbReference>
<proteinExistence type="predicted"/>
<keyword evidence="1" id="KW-0479">Metal-binding</keyword>
<dbReference type="PROSITE" id="PS50865">
    <property type="entry name" value="ZF_MYND_2"/>
    <property type="match status" value="1"/>
</dbReference>
<dbReference type="SUPFAM" id="SSF144232">
    <property type="entry name" value="HIT/MYND zinc finger-like"/>
    <property type="match status" value="1"/>
</dbReference>